<reference evidence="3" key="1">
    <citation type="journal article" date="2019" name="Int. J. Syst. Evol. Microbiol.">
        <title>The Global Catalogue of Microorganisms (GCM) 10K type strain sequencing project: providing services to taxonomists for standard genome sequencing and annotation.</title>
        <authorList>
            <consortium name="The Broad Institute Genomics Platform"/>
            <consortium name="The Broad Institute Genome Sequencing Center for Infectious Disease"/>
            <person name="Wu L."/>
            <person name="Ma J."/>
        </authorList>
    </citation>
    <scope>NUCLEOTIDE SEQUENCE [LARGE SCALE GENOMIC DNA]</scope>
    <source>
        <strain evidence="3">CGMCC 1.12851</strain>
    </source>
</reference>
<sequence>MFAIATATIFSRSLAAAAASAILFSATVHASPVKTVDNGNGRIVRSVEVPFVDLDLATADGVAALESRLKLATRQVCGAAERAPLEQQMNQRACVAETMASGKRAVVTLVARAEAGDLFKPGERIAVGS</sequence>
<keyword evidence="3" id="KW-1185">Reference proteome</keyword>
<dbReference type="NCBIfam" id="TIGR04433">
    <property type="entry name" value="UrcA_uranyl"/>
    <property type="match status" value="1"/>
</dbReference>
<gene>
    <name evidence="2" type="ORF">GCM10010833_06470</name>
</gene>
<proteinExistence type="predicted"/>
<feature type="chain" id="PRO_5046415700" description="UrcA family protein" evidence="1">
    <location>
        <begin position="31"/>
        <end position="129"/>
    </location>
</feature>
<keyword evidence="1" id="KW-0732">Signal</keyword>
<dbReference type="InterPro" id="IPR030972">
    <property type="entry name" value="UrcA_uranyl"/>
</dbReference>
<organism evidence="2 3">
    <name type="scientific">Blastomonas aquatica</name>
    <dbReference type="NCBI Taxonomy" id="1510276"/>
    <lineage>
        <taxon>Bacteria</taxon>
        <taxon>Pseudomonadati</taxon>
        <taxon>Pseudomonadota</taxon>
        <taxon>Alphaproteobacteria</taxon>
        <taxon>Sphingomonadales</taxon>
        <taxon>Sphingomonadaceae</taxon>
        <taxon>Blastomonas</taxon>
    </lineage>
</organism>
<dbReference type="RefSeq" id="WP_188512895.1">
    <property type="nucleotide sequence ID" value="NZ_BMGD01000001.1"/>
</dbReference>
<feature type="signal peptide" evidence="1">
    <location>
        <begin position="1"/>
        <end position="30"/>
    </location>
</feature>
<name>A0ABQ1IX55_9SPHN</name>
<evidence type="ECO:0000313" key="2">
    <source>
        <dbReference type="EMBL" id="GGB54475.1"/>
    </source>
</evidence>
<accession>A0ABQ1IX55</accession>
<evidence type="ECO:0008006" key="4">
    <source>
        <dbReference type="Google" id="ProtNLM"/>
    </source>
</evidence>
<comment type="caution">
    <text evidence="2">The sequence shown here is derived from an EMBL/GenBank/DDBJ whole genome shotgun (WGS) entry which is preliminary data.</text>
</comment>
<protein>
    <recommendedName>
        <fullName evidence="4">UrcA family protein</fullName>
    </recommendedName>
</protein>
<dbReference type="Proteomes" id="UP000614261">
    <property type="component" value="Unassembled WGS sequence"/>
</dbReference>
<evidence type="ECO:0000313" key="3">
    <source>
        <dbReference type="Proteomes" id="UP000614261"/>
    </source>
</evidence>
<dbReference type="EMBL" id="BMGD01000001">
    <property type="protein sequence ID" value="GGB54475.1"/>
    <property type="molecule type" value="Genomic_DNA"/>
</dbReference>
<evidence type="ECO:0000256" key="1">
    <source>
        <dbReference type="SAM" id="SignalP"/>
    </source>
</evidence>